<keyword evidence="3" id="KW-1185">Reference proteome</keyword>
<proteinExistence type="predicted"/>
<dbReference type="PANTHER" id="PTHR32487:SF12">
    <property type="entry name" value="3-OXO-DELTA(4,5)-STEROID 5-BETA-REDUCTASE"/>
    <property type="match status" value="1"/>
</dbReference>
<dbReference type="SUPFAM" id="SSF51735">
    <property type="entry name" value="NAD(P)-binding Rossmann-fold domains"/>
    <property type="match status" value="1"/>
</dbReference>
<dbReference type="InterPro" id="IPR036291">
    <property type="entry name" value="NAD(P)-bd_dom_sf"/>
</dbReference>
<dbReference type="GO" id="GO:0016627">
    <property type="term" value="F:oxidoreductase activity, acting on the CH-CH group of donors"/>
    <property type="evidence" value="ECO:0007669"/>
    <property type="project" value="UniProtKB-ARBA"/>
</dbReference>
<name>A0A833QUI3_9POAL</name>
<reference evidence="2" key="1">
    <citation type="submission" date="2020-01" db="EMBL/GenBank/DDBJ databases">
        <title>Genome sequence of Kobresia littledalei, the first chromosome-level genome in the family Cyperaceae.</title>
        <authorList>
            <person name="Qu G."/>
        </authorList>
    </citation>
    <scope>NUCLEOTIDE SEQUENCE</scope>
    <source>
        <strain evidence="2">C.B.Clarke</strain>
        <tissue evidence="2">Leaf</tissue>
    </source>
</reference>
<organism evidence="2 3">
    <name type="scientific">Carex littledalei</name>
    <dbReference type="NCBI Taxonomy" id="544730"/>
    <lineage>
        <taxon>Eukaryota</taxon>
        <taxon>Viridiplantae</taxon>
        <taxon>Streptophyta</taxon>
        <taxon>Embryophyta</taxon>
        <taxon>Tracheophyta</taxon>
        <taxon>Spermatophyta</taxon>
        <taxon>Magnoliopsida</taxon>
        <taxon>Liliopsida</taxon>
        <taxon>Poales</taxon>
        <taxon>Cyperaceae</taxon>
        <taxon>Cyperoideae</taxon>
        <taxon>Cariceae</taxon>
        <taxon>Carex</taxon>
        <taxon>Carex subgen. Euthyceras</taxon>
    </lineage>
</organism>
<dbReference type="Gene3D" id="3.40.50.720">
    <property type="entry name" value="NAD(P)-binding Rossmann-like Domain"/>
    <property type="match status" value="1"/>
</dbReference>
<sequence length="421" mass="47552">MGGPVDSIAKQGREKVALVAGATGLVGKELVKSLLHSGSDWTLIYGIARQTPYDNYGNANEGAPFCRYRFVQCDLLDQEQTAKKLGDLAGRVTHLFWVTWTSQFPLDTPDCCAQNRAMLTNTLDALLIPGSPALRHICLQTGTKHYVSLKAPGLAGPYLEEEILESDDMSKFEPIVLPTKGGHDHDHEMDAPHMYNFYYDIERLVMERASQGLVNSWSVHRPGLLFGASSRSYFNVMGSLCMYASLCQHLGMPFHFYGTKFCWEEHYINMSDARIVADQQIWWASSSHEPGNNGEAFNAVDVAPFIWKQVWPALAYKFGIKCKSEETNNWLSEEKCYAEIMHDKEQVWDEIVSANGLRKTKIEDLANWGFLDSLFRFSGKLLAAPGKAERLGFMPPCTYTDANTESVLYWVDRIREMRFIP</sequence>
<evidence type="ECO:0000313" key="3">
    <source>
        <dbReference type="Proteomes" id="UP000623129"/>
    </source>
</evidence>
<comment type="caution">
    <text evidence="2">The sequence shown here is derived from an EMBL/GenBank/DDBJ whole genome shotgun (WGS) entry which is preliminary data.</text>
</comment>
<gene>
    <name evidence="2" type="ORF">FCM35_KLT21184</name>
</gene>
<dbReference type="PANTHER" id="PTHR32487">
    <property type="entry name" value="3-OXO-DELTA(4,5)-STEROID 5-BETA-REDUCTASE"/>
    <property type="match status" value="1"/>
</dbReference>
<dbReference type="Pfam" id="PF22917">
    <property type="entry name" value="PRISE"/>
    <property type="match status" value="1"/>
</dbReference>
<dbReference type="Proteomes" id="UP000623129">
    <property type="component" value="Unassembled WGS sequence"/>
</dbReference>
<dbReference type="EMBL" id="SWLB01000009">
    <property type="protein sequence ID" value="KAF3334580.1"/>
    <property type="molecule type" value="Genomic_DNA"/>
</dbReference>
<feature type="domain" description="PRISE-like Rossmann-fold" evidence="1">
    <location>
        <begin position="91"/>
        <end position="363"/>
    </location>
</feature>
<evidence type="ECO:0000313" key="2">
    <source>
        <dbReference type="EMBL" id="KAF3334580.1"/>
    </source>
</evidence>
<dbReference type="InterPro" id="IPR055222">
    <property type="entry name" value="PRISE-like_Rossmann-fold"/>
</dbReference>
<accession>A0A833QUI3</accession>
<protein>
    <submittedName>
        <fullName evidence="2">3-oxo-Delta(4,5)-steroid 5-beta-reductase</fullName>
    </submittedName>
</protein>
<dbReference type="AlphaFoldDB" id="A0A833QUI3"/>
<evidence type="ECO:0000259" key="1">
    <source>
        <dbReference type="Pfam" id="PF22917"/>
    </source>
</evidence>
<dbReference type="OrthoDB" id="1731983at2759"/>